<name>A0A6C0IBU3_9ZZZZ</name>
<protein>
    <submittedName>
        <fullName evidence="1">Uncharacterized protein</fullName>
    </submittedName>
</protein>
<evidence type="ECO:0000313" key="1">
    <source>
        <dbReference type="EMBL" id="QHT89855.1"/>
    </source>
</evidence>
<accession>A0A6C0IBU3</accession>
<dbReference type="EMBL" id="MN740152">
    <property type="protein sequence ID" value="QHT89855.1"/>
    <property type="molecule type" value="Genomic_DNA"/>
</dbReference>
<sequence>MDPYTHIGDSVMQQPDWVRNENPQAYDESKFNYVAAKPMRHTLGLVGGNEVSLARGNVTDVESDLKGITRHATRCDTFKHQMIGEKTHTIERKNRKTDIKIDTTPVHLPSYQMWGYPTVMAPEPIKADPCFAQNMHKY</sequence>
<dbReference type="AlphaFoldDB" id="A0A6C0IBU3"/>
<proteinExistence type="predicted"/>
<reference evidence="1" key="1">
    <citation type="journal article" date="2020" name="Nature">
        <title>Giant virus diversity and host interactions through global metagenomics.</title>
        <authorList>
            <person name="Schulz F."/>
            <person name="Roux S."/>
            <person name="Paez-Espino D."/>
            <person name="Jungbluth S."/>
            <person name="Walsh D.A."/>
            <person name="Denef V.J."/>
            <person name="McMahon K.D."/>
            <person name="Konstantinidis K.T."/>
            <person name="Eloe-Fadrosh E.A."/>
            <person name="Kyrpides N.C."/>
            <person name="Woyke T."/>
        </authorList>
    </citation>
    <scope>NUCLEOTIDE SEQUENCE</scope>
    <source>
        <strain evidence="1">GVMAG-M-3300023184-62</strain>
    </source>
</reference>
<organism evidence="1">
    <name type="scientific">viral metagenome</name>
    <dbReference type="NCBI Taxonomy" id="1070528"/>
    <lineage>
        <taxon>unclassified sequences</taxon>
        <taxon>metagenomes</taxon>
        <taxon>organismal metagenomes</taxon>
    </lineage>
</organism>